<proteinExistence type="predicted"/>
<reference evidence="2 3" key="2">
    <citation type="submission" date="2019-01" db="EMBL/GenBank/DDBJ databases">
        <title>The decoding of complex shrimp genome reveals the adaptation for benthos swimmer, frequently molting mechanism and breeding impact on genome.</title>
        <authorList>
            <person name="Sun Y."/>
            <person name="Gao Y."/>
            <person name="Yu Y."/>
        </authorList>
    </citation>
    <scope>NUCLEOTIDE SEQUENCE [LARGE SCALE GENOMIC DNA]</scope>
    <source>
        <tissue evidence="2">Muscle</tissue>
    </source>
</reference>
<reference evidence="2 3" key="1">
    <citation type="submission" date="2018-04" db="EMBL/GenBank/DDBJ databases">
        <authorList>
            <person name="Zhang X."/>
            <person name="Yuan J."/>
            <person name="Li F."/>
            <person name="Xiang J."/>
        </authorList>
    </citation>
    <scope>NUCLEOTIDE SEQUENCE [LARGE SCALE GENOMIC DNA]</scope>
    <source>
        <tissue evidence="2">Muscle</tissue>
    </source>
</reference>
<accession>A0A3R7SIG1</accession>
<dbReference type="EMBL" id="QCYY01003681">
    <property type="protein sequence ID" value="ROT62439.1"/>
    <property type="molecule type" value="Genomic_DNA"/>
</dbReference>
<feature type="compositionally biased region" description="Basic residues" evidence="1">
    <location>
        <begin position="1304"/>
        <end position="1317"/>
    </location>
</feature>
<dbReference type="Proteomes" id="UP000283509">
    <property type="component" value="Unassembled WGS sequence"/>
</dbReference>
<comment type="caution">
    <text evidence="2">The sequence shown here is derived from an EMBL/GenBank/DDBJ whole genome shotgun (WGS) entry which is preliminary data.</text>
</comment>
<keyword evidence="3" id="KW-1185">Reference proteome</keyword>
<feature type="compositionally biased region" description="Low complexity" evidence="1">
    <location>
        <begin position="885"/>
        <end position="895"/>
    </location>
</feature>
<feature type="compositionally biased region" description="Polar residues" evidence="1">
    <location>
        <begin position="1273"/>
        <end position="1282"/>
    </location>
</feature>
<gene>
    <name evidence="2" type="ORF">C7M84_019725</name>
</gene>
<feature type="compositionally biased region" description="Basic and acidic residues" evidence="1">
    <location>
        <begin position="1474"/>
        <end position="1485"/>
    </location>
</feature>
<feature type="region of interest" description="Disordered" evidence="1">
    <location>
        <begin position="55"/>
        <end position="74"/>
    </location>
</feature>
<feature type="compositionally biased region" description="Polar residues" evidence="1">
    <location>
        <begin position="516"/>
        <end position="538"/>
    </location>
</feature>
<feature type="compositionally biased region" description="Low complexity" evidence="1">
    <location>
        <begin position="203"/>
        <end position="226"/>
    </location>
</feature>
<feature type="region of interest" description="Disordered" evidence="1">
    <location>
        <begin position="413"/>
        <end position="559"/>
    </location>
</feature>
<feature type="region of interest" description="Disordered" evidence="1">
    <location>
        <begin position="106"/>
        <end position="149"/>
    </location>
</feature>
<feature type="region of interest" description="Disordered" evidence="1">
    <location>
        <begin position="176"/>
        <end position="227"/>
    </location>
</feature>
<feature type="region of interest" description="Disordered" evidence="1">
    <location>
        <begin position="799"/>
        <end position="836"/>
    </location>
</feature>
<feature type="region of interest" description="Disordered" evidence="1">
    <location>
        <begin position="1172"/>
        <end position="1204"/>
    </location>
</feature>
<feature type="region of interest" description="Disordered" evidence="1">
    <location>
        <begin position="1"/>
        <end position="22"/>
    </location>
</feature>
<name>A0A3R7SIG1_PENVA</name>
<feature type="compositionally biased region" description="Polar residues" evidence="1">
    <location>
        <begin position="801"/>
        <end position="814"/>
    </location>
</feature>
<feature type="compositionally biased region" description="Basic and acidic residues" evidence="1">
    <location>
        <begin position="183"/>
        <end position="197"/>
    </location>
</feature>
<evidence type="ECO:0000256" key="1">
    <source>
        <dbReference type="SAM" id="MobiDB-lite"/>
    </source>
</evidence>
<organism evidence="2 3">
    <name type="scientific">Penaeus vannamei</name>
    <name type="common">Whiteleg shrimp</name>
    <name type="synonym">Litopenaeus vannamei</name>
    <dbReference type="NCBI Taxonomy" id="6689"/>
    <lineage>
        <taxon>Eukaryota</taxon>
        <taxon>Metazoa</taxon>
        <taxon>Ecdysozoa</taxon>
        <taxon>Arthropoda</taxon>
        <taxon>Crustacea</taxon>
        <taxon>Multicrustacea</taxon>
        <taxon>Malacostraca</taxon>
        <taxon>Eumalacostraca</taxon>
        <taxon>Eucarida</taxon>
        <taxon>Decapoda</taxon>
        <taxon>Dendrobranchiata</taxon>
        <taxon>Penaeoidea</taxon>
        <taxon>Penaeidae</taxon>
        <taxon>Penaeus</taxon>
    </lineage>
</organism>
<feature type="compositionally biased region" description="Basic residues" evidence="1">
    <location>
        <begin position="1457"/>
        <end position="1473"/>
    </location>
</feature>
<feature type="region of interest" description="Disordered" evidence="1">
    <location>
        <begin position="870"/>
        <end position="912"/>
    </location>
</feature>
<protein>
    <submittedName>
        <fullName evidence="2">Uncharacterized protein</fullName>
    </submittedName>
</protein>
<dbReference type="OrthoDB" id="6378868at2759"/>
<sequence length="1485" mass="164162">MVRVYSRAESCEPSQKQGTGFECNPLDPLRLFSGEVTDSDTGSVYMKLDHTPAALQPRPQFAPSSRHFHHHHQHSYVQEGQFQTAVLGHAHLPRPEPLGATASQANLLRGHRHRSSSSSRSSRGMAEGQSQSRLHEVRGTPVSSSSSCASANALKRHSIADIPTESSFRGVWEIQKARRGRSSSHERKRDGSRERARLPSANTSGSSITSKKSKSISGSSISSRKSQNSYDNAIYMSMKDLRAHCQLDDVEEWDNDHLYSSLHVRISPDPNKTPVHMRDHLYENMLYLPMTEIKNVLKKSLDRSRPLPEPPNFDDQSELDDTCAFTSEPQKDIHKPVAIKISNDLIARFGKSPNDRQHPMPQYGLYIASQPSKKPCKMAEGCQDAEAHSGHEAKPTKVYKSTGQHVHINYSEKHTEPTIPLHNLRPPPPPPPRKCKSSQGSGNTKSKSKSKASNKQKSESHLPVIYENTRQEEELTQSAKKRKLRHSMAIEFSFDDDDGPSNKSSEDASVEGSTPRGHNTSSSDNPDSGVSEGITTPLVSPMSAPRSPQTPRSDSLLEEPCTPLSMEDLHSFKENGQAKLTKENVEASRNSTIFSNVSHDITDPRFLESFLKDGPFSRRSFAGQSSFLTEASIDDMFHQIKPPSLQQTMSSISCSHLDSFCLSPKQYFDTLKSKSADVSKMLLSAVGRNLFSESTKVSTPNRSAAQLDTSASRRHSVAGLEDISRRLSKIEFSDDTSLWGMEVSDHCDSALKKSKSLQCLSSSAALSPPPNVPLMESMAEILKDPEARCDVRAFRGLDVNGEQTSPNTSEQSGQWWAGGCGEQDEGGRERGRATKRVRNPTLPLPVEMSGGLHLAVGHEGACFSVPLGPSSCEDSARPDLSQCVSGCGDSDSQDGSFKDPLTARQQRRREESSYRLQRMLQDNAQPLVEDEPEESVSADWSMEALLDEYSTFDHQDLDEELSEDAPPSPDSVADSISLCTLDSDAADNVFLSPKLVEKIKQVSEEKMLARLRKSFRSKKGKGAPVAAATTAPADAPVAPKVGIFMFVDNPMYLSPDVKKEVKFVRPHIAKNEDEGRNNVWYVGNPMYHSPEPSKVRNVNYEVRQKVLCEKENMRNSRIAKVVCQNNNINRKPLANIWLQSNPCYESPDIKTLQAKQAGAAHRLAAKAPESTYLTPIPVKPPREFAPRPTVAPAPNPAPEDDDDILDHQKFLDHEYCTIPGDESDSWVTQSTASRKSDSPLARRSLEFGASCKTPKGKRGAKVARSPVTPSRIWRQTTKNQHSTPRKYQGTLEKNLDAGAPLGTRSHRTPRAVKRGKKTREAVQNDSPSPTPPPLPARPHHTLRHYDNDRSNDTVGLEDTNDFHRQPQDDLDDTSKFQLPPDSVYESITFLERGVDPRDLPPGGTTRRHHLRCPSGDTSALTLSPALSRPCSSRGSRSRSHSKNGLRSGSPCEGSLRARARKGSTTKKVSKKYRARDVLAGKGEYH</sequence>
<evidence type="ECO:0000313" key="2">
    <source>
        <dbReference type="EMBL" id="ROT62439.1"/>
    </source>
</evidence>
<feature type="region of interest" description="Disordered" evidence="1">
    <location>
        <begin position="1221"/>
        <end position="1485"/>
    </location>
</feature>
<evidence type="ECO:0000313" key="3">
    <source>
        <dbReference type="Proteomes" id="UP000283509"/>
    </source>
</evidence>